<name>A0A3S1BCX3_ELYCH</name>
<feature type="compositionally biased region" description="Polar residues" evidence="1">
    <location>
        <begin position="965"/>
        <end position="977"/>
    </location>
</feature>
<feature type="transmembrane region" description="Helical" evidence="2">
    <location>
        <begin position="12"/>
        <end position="33"/>
    </location>
</feature>
<feature type="compositionally biased region" description="Polar residues" evidence="1">
    <location>
        <begin position="445"/>
        <end position="459"/>
    </location>
</feature>
<keyword evidence="2" id="KW-1133">Transmembrane helix</keyword>
<feature type="region of interest" description="Disordered" evidence="1">
    <location>
        <begin position="255"/>
        <end position="299"/>
    </location>
</feature>
<evidence type="ECO:0000313" key="4">
    <source>
        <dbReference type="Proteomes" id="UP000271974"/>
    </source>
</evidence>
<feature type="compositionally biased region" description="Basic and acidic residues" evidence="1">
    <location>
        <begin position="396"/>
        <end position="413"/>
    </location>
</feature>
<feature type="compositionally biased region" description="Basic residues" evidence="1">
    <location>
        <begin position="694"/>
        <end position="712"/>
    </location>
</feature>
<feature type="region of interest" description="Disordered" evidence="1">
    <location>
        <begin position="378"/>
        <end position="487"/>
    </location>
</feature>
<keyword evidence="4" id="KW-1185">Reference proteome</keyword>
<feature type="region of interest" description="Disordered" evidence="1">
    <location>
        <begin position="1572"/>
        <end position="1607"/>
    </location>
</feature>
<feature type="compositionally biased region" description="Basic and acidic residues" evidence="1">
    <location>
        <begin position="778"/>
        <end position="787"/>
    </location>
</feature>
<feature type="region of interest" description="Disordered" evidence="1">
    <location>
        <begin position="828"/>
        <end position="977"/>
    </location>
</feature>
<feature type="compositionally biased region" description="Basic and acidic residues" evidence="1">
    <location>
        <begin position="828"/>
        <end position="837"/>
    </location>
</feature>
<protein>
    <submittedName>
        <fullName evidence="3">Uncharacterized protein</fullName>
    </submittedName>
</protein>
<keyword evidence="2" id="KW-0812">Transmembrane</keyword>
<reference evidence="3 4" key="1">
    <citation type="submission" date="2019-01" db="EMBL/GenBank/DDBJ databases">
        <title>A draft genome assembly of the solar-powered sea slug Elysia chlorotica.</title>
        <authorList>
            <person name="Cai H."/>
            <person name="Li Q."/>
            <person name="Fang X."/>
            <person name="Li J."/>
            <person name="Curtis N.E."/>
            <person name="Altenburger A."/>
            <person name="Shibata T."/>
            <person name="Feng M."/>
            <person name="Maeda T."/>
            <person name="Schwartz J.A."/>
            <person name="Shigenobu S."/>
            <person name="Lundholm N."/>
            <person name="Nishiyama T."/>
            <person name="Yang H."/>
            <person name="Hasebe M."/>
            <person name="Li S."/>
            <person name="Pierce S.K."/>
            <person name="Wang J."/>
        </authorList>
    </citation>
    <scope>NUCLEOTIDE SEQUENCE [LARGE SCALE GENOMIC DNA]</scope>
    <source>
        <strain evidence="3">EC2010</strain>
        <tissue evidence="3">Whole organism of an adult</tissue>
    </source>
</reference>
<gene>
    <name evidence="3" type="ORF">EGW08_014513</name>
</gene>
<evidence type="ECO:0000256" key="2">
    <source>
        <dbReference type="SAM" id="Phobius"/>
    </source>
</evidence>
<organism evidence="3 4">
    <name type="scientific">Elysia chlorotica</name>
    <name type="common">Eastern emerald elysia</name>
    <name type="synonym">Sea slug</name>
    <dbReference type="NCBI Taxonomy" id="188477"/>
    <lineage>
        <taxon>Eukaryota</taxon>
        <taxon>Metazoa</taxon>
        <taxon>Spiralia</taxon>
        <taxon>Lophotrochozoa</taxon>
        <taxon>Mollusca</taxon>
        <taxon>Gastropoda</taxon>
        <taxon>Heterobranchia</taxon>
        <taxon>Euthyneura</taxon>
        <taxon>Panpulmonata</taxon>
        <taxon>Sacoglossa</taxon>
        <taxon>Placobranchoidea</taxon>
        <taxon>Plakobranchidae</taxon>
        <taxon>Elysia</taxon>
    </lineage>
</organism>
<feature type="region of interest" description="Disordered" evidence="1">
    <location>
        <begin position="1641"/>
        <end position="1670"/>
    </location>
</feature>
<feature type="region of interest" description="Disordered" evidence="1">
    <location>
        <begin position="540"/>
        <end position="567"/>
    </location>
</feature>
<comment type="caution">
    <text evidence="3">The sequence shown here is derived from an EMBL/GenBank/DDBJ whole genome shotgun (WGS) entry which is preliminary data.</text>
</comment>
<evidence type="ECO:0000313" key="3">
    <source>
        <dbReference type="EMBL" id="RUS77725.1"/>
    </source>
</evidence>
<feature type="compositionally biased region" description="Basic and acidic residues" evidence="1">
    <location>
        <begin position="273"/>
        <end position="297"/>
    </location>
</feature>
<feature type="compositionally biased region" description="Basic and acidic residues" evidence="1">
    <location>
        <begin position="747"/>
        <end position="756"/>
    </location>
</feature>
<proteinExistence type="predicted"/>
<sequence>MKVLQWAIDRWLMQGLLTSILTGVGFLVISFTIEYVKRIRKERQAKEQEIFLQRLLYGEQVLEWSNGTVRTRGKRKCLIGNKRSTPRGHLLFEHYKQTGGFLGVGQGYYSRLNEARRRVVENLQDRSTAAAISRASWCGGPSSQTAKSTTSVDDEVTSLEWDTGLSGTKAINQLLSPTSCSGISELGPKEFSGSVSNNAATNNSDIRLWSTPAKDNRVKEAPTELGTNLCHRAVKEHPHLAPFLRRDALKAAHAVEKEGTKCEQKKQRRALYRSREKVAKRSESSRPRGKQEDHEVKASASIQNLETVCTDDNKIGAKNESLDNLHRATNNKKKTKKREMGHQQMPIANCSKTKTGQKEETGNICPLTVETVALLQKSLSKGEKSSSTKCKNKVAAKYEKSSIVKPTKSEISSRRSSPQHPHQRPFNSTSLQNLPKYSFSRRSVRSNNLAGTSKSQTTGMVGRRRRSRSGSPTPKAKGQKKLRSKIDYHKPQELNVATDCGRTRSASTLIQKINHGFEVKQMDVKNKEVKECSISNEEGVEKSPIFPKHSESVSPTNTQFEEQENKDMVSSSISGYIRSLVFGDKIATQRDLETMEDAYIPNPRNCFITHNSPMTTIEEAPGASTSRSASDDTCKNVNDLENVTITQDFIHTQLGIPIAEGDADGNGAVEFICKEGRIPESNLCLEDGVSKTGTKAKKKSSCKRKVSPKHNVGRTINKTNTEKTMLTHMSRPRKKVVGVRSNLHKSASPEKKKSQNDKVQSQFNSPTRIRRNRSKHSRSPETSDKRASKLPSLNKRALPKRKPFVKSYMLNTVSSCGAVDSIKHSDRERCQSVDDSKPCGSNVHKTKRSKSEIAKKLRSKQHSQPSKKTASKLHSPKTLKNATDLRKTDLDNGSEGKKNEKAEEEIEHLKISGPQKSKVVKNATSSKKEDNVPEQLKAEKNNLSSSDFKVDLSSSTKTGKESNVTRRSSSHYPVSSNAQEVARNLKVVKERIKSRRTASKMLDNYDIEIKKEEVLGSVVSLVTYHRKKKIGLNHKSPKGKSNKKCNDRIKTVSPQEGLSLVEPCSDIAVNSVSKYSIEQGSKHSDLFANVYPGPPVESNTASESEHYTSMSGSYSLCTHYRDGTKHNADKVGHGCTPTPRILSLRPSVLDDVVKNLGSPGEQQRPQQPMLLGEHLEDRKHPTSTKLKSELWSSSASPFVTKPLNNATNTFEKQLSPQISAGQENSNTLQNYQDDFYTANDKFQPQQNSESLKNDSYASVTVLKDDEYPISKSKLPDELRLRIESDEVMDVVPNHNDSDMQLTCPLVPIEDHSTIGFVDIHSGSLPGLETLEKENKKQSILHSSIDIQYPTSCLNESEIKIDSTIQSELNIPRTETTIRNNSATPKATCLNRVNAERCAGLREEKGVANTNQIQANGNNSLIKSIARKLIPGKCQKEVADDKSGERFNTAGNTNSKIKVAESKKDIVSVPNYQRISFIKGKNLQCNTNRNTARNSKDTTVSKQACFGQAKISKTSKTLAESEKKNSLLLSVNRTTPVKRQELNVGINQSMTQAPATRSRMNKGSKVERYTDKDTISDFDLNPNDKHALQHKKKLRDKKPVSSDDTQNCSCQEKCEKQGKIPDTSTVDSFTFQVQNFSEKASLALSQPPDGNSAYVGASNNEKESDQKQPLPVQSFVSVNSKPRESAKHVFGSNATFALRSFDTAGPMNCGHVEPKVSNYRLTGDHFRKYRQRKDSDDD</sequence>
<dbReference type="Proteomes" id="UP000271974">
    <property type="component" value="Unassembled WGS sequence"/>
</dbReference>
<evidence type="ECO:0000256" key="1">
    <source>
        <dbReference type="SAM" id="MobiDB-lite"/>
    </source>
</evidence>
<dbReference type="EMBL" id="RQTK01000557">
    <property type="protein sequence ID" value="RUS77725.1"/>
    <property type="molecule type" value="Genomic_DNA"/>
</dbReference>
<keyword evidence="2" id="KW-0472">Membrane</keyword>
<feature type="compositionally biased region" description="Basic and acidic residues" evidence="1">
    <location>
        <begin position="926"/>
        <end position="940"/>
    </location>
</feature>
<feature type="compositionally biased region" description="Low complexity" evidence="1">
    <location>
        <begin position="943"/>
        <end position="955"/>
    </location>
</feature>
<feature type="compositionally biased region" description="Basic residues" evidence="1">
    <location>
        <begin position="768"/>
        <end position="777"/>
    </location>
</feature>
<feature type="compositionally biased region" description="Basic and acidic residues" evidence="1">
    <location>
        <begin position="883"/>
        <end position="901"/>
    </location>
</feature>
<accession>A0A3S1BCX3</accession>
<feature type="compositionally biased region" description="Polar residues" evidence="1">
    <location>
        <begin position="757"/>
        <end position="767"/>
    </location>
</feature>
<feature type="compositionally biased region" description="Polar residues" evidence="1">
    <location>
        <begin position="714"/>
        <end position="724"/>
    </location>
</feature>
<feature type="compositionally biased region" description="Basic and acidic residues" evidence="1">
    <location>
        <begin position="255"/>
        <end position="265"/>
    </location>
</feature>
<feature type="compositionally biased region" description="Basic residues" evidence="1">
    <location>
        <begin position="329"/>
        <end position="339"/>
    </location>
</feature>
<feature type="compositionally biased region" description="Polar residues" evidence="1">
    <location>
        <begin position="414"/>
        <end position="435"/>
    </location>
</feature>
<feature type="region of interest" description="Disordered" evidence="1">
    <location>
        <begin position="320"/>
        <end position="359"/>
    </location>
</feature>
<dbReference type="OrthoDB" id="10297981at2759"/>
<feature type="region of interest" description="Disordered" evidence="1">
    <location>
        <begin position="694"/>
        <end position="799"/>
    </location>
</feature>